<evidence type="ECO:0000256" key="1">
    <source>
        <dbReference type="SAM" id="MobiDB-lite"/>
    </source>
</evidence>
<feature type="region of interest" description="Disordered" evidence="1">
    <location>
        <begin position="1"/>
        <end position="26"/>
    </location>
</feature>
<evidence type="ECO:0000313" key="2">
    <source>
        <dbReference type="EMBL" id="KAK7251051.1"/>
    </source>
</evidence>
<gene>
    <name evidence="2" type="ORF">RIF29_33922</name>
</gene>
<proteinExistence type="predicted"/>
<dbReference type="EMBL" id="JAYWIO010000007">
    <property type="protein sequence ID" value="KAK7251051.1"/>
    <property type="molecule type" value="Genomic_DNA"/>
</dbReference>
<protein>
    <submittedName>
        <fullName evidence="2">Uncharacterized protein</fullName>
    </submittedName>
</protein>
<evidence type="ECO:0000313" key="3">
    <source>
        <dbReference type="Proteomes" id="UP001372338"/>
    </source>
</evidence>
<sequence length="144" mass="15861">MGSTSMRSKEGMTTTTDLSGENKKLKKENERLSYELAMAKKQCNELVAFLRGPLSVGSDQINRIIKHGSYASGFNTVHFGNDENRVGEDESGSGASLKLFGVWLKEEGKEKMKIGIKNGNSCHKRGREDEMGFSGPNKELKTVV</sequence>
<comment type="caution">
    <text evidence="2">The sequence shown here is derived from an EMBL/GenBank/DDBJ whole genome shotgun (WGS) entry which is preliminary data.</text>
</comment>
<name>A0AAN9E8V0_CROPI</name>
<feature type="compositionally biased region" description="Polar residues" evidence="1">
    <location>
        <begin position="1"/>
        <end position="19"/>
    </location>
</feature>
<dbReference type="AlphaFoldDB" id="A0AAN9E8V0"/>
<accession>A0AAN9E8V0</accession>
<keyword evidence="3" id="KW-1185">Reference proteome</keyword>
<reference evidence="2 3" key="1">
    <citation type="submission" date="2024-01" db="EMBL/GenBank/DDBJ databases">
        <title>The genomes of 5 underutilized Papilionoideae crops provide insights into root nodulation and disease resistanc.</title>
        <authorList>
            <person name="Yuan L."/>
        </authorList>
    </citation>
    <scope>NUCLEOTIDE SEQUENCE [LARGE SCALE GENOMIC DNA]</scope>
    <source>
        <strain evidence="2">ZHUSHIDOU_FW_LH</strain>
        <tissue evidence="2">Leaf</tissue>
    </source>
</reference>
<feature type="region of interest" description="Disordered" evidence="1">
    <location>
        <begin position="125"/>
        <end position="144"/>
    </location>
</feature>
<organism evidence="2 3">
    <name type="scientific">Crotalaria pallida</name>
    <name type="common">Smooth rattlebox</name>
    <name type="synonym">Crotalaria striata</name>
    <dbReference type="NCBI Taxonomy" id="3830"/>
    <lineage>
        <taxon>Eukaryota</taxon>
        <taxon>Viridiplantae</taxon>
        <taxon>Streptophyta</taxon>
        <taxon>Embryophyta</taxon>
        <taxon>Tracheophyta</taxon>
        <taxon>Spermatophyta</taxon>
        <taxon>Magnoliopsida</taxon>
        <taxon>eudicotyledons</taxon>
        <taxon>Gunneridae</taxon>
        <taxon>Pentapetalae</taxon>
        <taxon>rosids</taxon>
        <taxon>fabids</taxon>
        <taxon>Fabales</taxon>
        <taxon>Fabaceae</taxon>
        <taxon>Papilionoideae</taxon>
        <taxon>50 kb inversion clade</taxon>
        <taxon>genistoids sensu lato</taxon>
        <taxon>core genistoids</taxon>
        <taxon>Crotalarieae</taxon>
        <taxon>Crotalaria</taxon>
    </lineage>
</organism>
<dbReference type="Proteomes" id="UP001372338">
    <property type="component" value="Unassembled WGS sequence"/>
</dbReference>